<dbReference type="VEuPathDB" id="FungiDB:BTJ68_01221"/>
<comment type="caution">
    <text evidence="2">The sequence shown here is derived from an EMBL/GenBank/DDBJ whole genome shotgun (WGS) entry which is preliminary data.</text>
</comment>
<organism evidence="2 3">
    <name type="scientific">Hortaea werneckii</name>
    <name type="common">Black yeast</name>
    <name type="synonym">Cladosporium werneckii</name>
    <dbReference type="NCBI Taxonomy" id="91943"/>
    <lineage>
        <taxon>Eukaryota</taxon>
        <taxon>Fungi</taxon>
        <taxon>Dikarya</taxon>
        <taxon>Ascomycota</taxon>
        <taxon>Pezizomycotina</taxon>
        <taxon>Dothideomycetes</taxon>
        <taxon>Dothideomycetidae</taxon>
        <taxon>Mycosphaerellales</taxon>
        <taxon>Teratosphaeriaceae</taxon>
        <taxon>Hortaea</taxon>
    </lineage>
</organism>
<evidence type="ECO:0000313" key="3">
    <source>
        <dbReference type="Proteomes" id="UP000282582"/>
    </source>
</evidence>
<feature type="region of interest" description="Disordered" evidence="1">
    <location>
        <begin position="316"/>
        <end position="378"/>
    </location>
</feature>
<proteinExistence type="predicted"/>
<reference evidence="2 3" key="1">
    <citation type="journal article" date="2018" name="BMC Genomics">
        <title>Genomic evidence for intraspecific hybridization in a clonal and extremely halotolerant yeast.</title>
        <authorList>
            <person name="Gostincar C."/>
            <person name="Stajich J.E."/>
            <person name="Zupancic J."/>
            <person name="Zalar P."/>
            <person name="Gunde-Cimerman N."/>
        </authorList>
    </citation>
    <scope>NUCLEOTIDE SEQUENCE [LARGE SCALE GENOMIC DNA]</scope>
    <source>
        <strain evidence="2 3">EXF-6654</strain>
    </source>
</reference>
<feature type="compositionally biased region" description="Basic residues" evidence="1">
    <location>
        <begin position="331"/>
        <end position="344"/>
    </location>
</feature>
<sequence length="491" mass="54393">MHSSTQHSPTLYSPATFHFPPPHEPFHLLLPSLPLGSPSLLPSVKKDSTHLTHQYLLYLLYLPSCRQVSHHPLQQPRVPACSCLLTPHSISLHFITDTDTTTPSNNQHRQHHFCRSSPLTILHLLATPPGRRLSTASGRGQSSLSSVYRSANAVTMRRQTPIAHLLYNYLFPRPTPNDPPSFAAHLARNLVPEVRIEVSTFYGNLNSVEARYPGLNYCYPPHRMRLGRFKHHRRLFDAFDNLGLTYNEIQDFCCWEGTKWARERYEKDEGIYVLDTTGDDIGPFIDRRDVVSLPDEQRRKMITRQTQISVIVEEAMDGPVLPNNNNSVPGHPRHHHHQHHHYDHHHPTPDAEMSDVDSLASEDDSDEEHDPDSDDSDATLASSRQFIATALPRQANNQSTPSPTIIPSHILTAWEQGHQLPPELEQFLKDHASGENGDAEGRLLPAGFDLRPLLSPSAAAASAAAATAAALTAGRSAGSATAAGGTRAAAA</sequence>
<gene>
    <name evidence="2" type="ORF">D0868_13915</name>
</gene>
<evidence type="ECO:0000313" key="2">
    <source>
        <dbReference type="EMBL" id="RMX91569.1"/>
    </source>
</evidence>
<name>A0A3M6XLH7_HORWE</name>
<dbReference type="Proteomes" id="UP000282582">
    <property type="component" value="Unassembled WGS sequence"/>
</dbReference>
<dbReference type="AlphaFoldDB" id="A0A3M6XLH7"/>
<dbReference type="EMBL" id="QWIK01001940">
    <property type="protein sequence ID" value="RMX91569.1"/>
    <property type="molecule type" value="Genomic_DNA"/>
</dbReference>
<feature type="compositionally biased region" description="Acidic residues" evidence="1">
    <location>
        <begin position="352"/>
        <end position="377"/>
    </location>
</feature>
<protein>
    <submittedName>
        <fullName evidence="2">Uncharacterized protein</fullName>
    </submittedName>
</protein>
<accession>A0A3M6XLH7</accession>
<evidence type="ECO:0000256" key="1">
    <source>
        <dbReference type="SAM" id="MobiDB-lite"/>
    </source>
</evidence>
<feature type="region of interest" description="Disordered" evidence="1">
    <location>
        <begin position="470"/>
        <end position="491"/>
    </location>
</feature>